<proteinExistence type="predicted"/>
<evidence type="ECO:0008006" key="4">
    <source>
        <dbReference type="Google" id="ProtNLM"/>
    </source>
</evidence>
<protein>
    <recommendedName>
        <fullName evidence="4">LysM domain-containing protein</fullName>
    </recommendedName>
</protein>
<evidence type="ECO:0000313" key="3">
    <source>
        <dbReference type="Proteomes" id="UP001058098"/>
    </source>
</evidence>
<keyword evidence="3" id="KW-1185">Reference proteome</keyword>
<dbReference type="EMBL" id="CP062229">
    <property type="protein sequence ID" value="UVC14696.1"/>
    <property type="molecule type" value="Genomic_DNA"/>
</dbReference>
<feature type="region of interest" description="Disordered" evidence="1">
    <location>
        <begin position="309"/>
        <end position="342"/>
    </location>
</feature>
<evidence type="ECO:0000256" key="1">
    <source>
        <dbReference type="SAM" id="MobiDB-lite"/>
    </source>
</evidence>
<organism evidence="2 3">
    <name type="scientific">Mesorhizobium onobrychidis</name>
    <dbReference type="NCBI Taxonomy" id="2775404"/>
    <lineage>
        <taxon>Bacteria</taxon>
        <taxon>Pseudomonadati</taxon>
        <taxon>Pseudomonadota</taxon>
        <taxon>Alphaproteobacteria</taxon>
        <taxon>Hyphomicrobiales</taxon>
        <taxon>Phyllobacteriaceae</taxon>
        <taxon>Mesorhizobium</taxon>
    </lineage>
</organism>
<dbReference type="RefSeq" id="WP_258119081.1">
    <property type="nucleotide sequence ID" value="NZ_CP062229.1"/>
</dbReference>
<reference evidence="2" key="1">
    <citation type="submission" date="2020-09" db="EMBL/GenBank/DDBJ databases">
        <title>Rhizobia associated with sainfoin plants.</title>
        <authorList>
            <person name="Asharfi S."/>
            <person name="Kuzmanovic N."/>
            <person name="Bunk B."/>
            <person name="Sproeer C."/>
            <person name="Becker M."/>
            <person name="Thuenen T."/>
        </authorList>
    </citation>
    <scope>NUCLEOTIDE SEQUENCE</scope>
    <source>
        <strain evidence="2">OM4</strain>
    </source>
</reference>
<accession>A0ABY5QVG2</accession>
<name>A0ABY5QVG2_9HYPH</name>
<dbReference type="Proteomes" id="UP001058098">
    <property type="component" value="Chromosome"/>
</dbReference>
<gene>
    <name evidence="2" type="ORF">IHQ72_29455</name>
</gene>
<sequence>MSDIQFIRDNPGTAAFHRGQQAYQDVLTTDIANDARMQQNAEAAAAMPSRLRSVQAGADFDRTRADIAAQTAPYDVTVAREQAAQAPIRTGEAELAASENQATSADRIAQAGQNTRLGAVKADNAELDGTYKVIDLLDQGDVETARTVAKQLGVDLPDAVINNRLVIKQLKALSDQAQSQYPNSPKRQQQFMTEAVKGLQDGSAGAQNRADPGYPFRVDNAPEPDMSATNTNNRPLQFEVVRDAARALGYSEEDAFAMASGRKPPTDVEFMELARKLTAMEMPSSDFRTSPEDRRARYEQILNDLKTGNQQRSQAGAQPAPAAAAPAVAAQPMQGAGSQASPFQATTQEQVDWFKNSAPAGSVIMIDGQLYTK</sequence>
<feature type="compositionally biased region" description="Low complexity" evidence="1">
    <location>
        <begin position="314"/>
        <end position="337"/>
    </location>
</feature>
<evidence type="ECO:0000313" key="2">
    <source>
        <dbReference type="EMBL" id="UVC14696.1"/>
    </source>
</evidence>